<dbReference type="SUPFAM" id="SSF51735">
    <property type="entry name" value="NAD(P)-binding Rossmann-fold domains"/>
    <property type="match status" value="1"/>
</dbReference>
<sequence>MSLFVLVLGANGTLGVAVTCKLLLEGFSVHAQVRDRADTGSLDALLEDAERAPASTASCYKRLRIIRGDPSADQFWLTYERLLGELGIACSSLDEAEAWYAGTSRPSPAQQRGKGILIAVVTCTGALACRSVGETTPQDILDAISAHVLPMQQSLRYLPTLSGNRYCCYVAVGSDPLSWEGTVDCCPYCVAKFALRGLVDCARHDLPHAHVEEIYPGNFLSGLWEKGGIDCPFVETTAEQVAEDIFNVVDTHLTRIRTKLTLSSAPKV</sequence>
<dbReference type="VEuPathDB" id="GiardiaDB:GL50803_10682"/>
<accession>D3KGN0</accession>
<dbReference type="HOGENOM" id="CLU_1039910_0_0_1"/>
<name>D3KGN0_GIAIC</name>
<reference evidence="1 2" key="1">
    <citation type="journal article" date="2007" name="Science">
        <title>Genomic minimalism in the early diverging intestinal parasite Giardia lamblia.</title>
        <authorList>
            <person name="Morrison H.G."/>
            <person name="McArthur A.G."/>
            <person name="Gillin F.D."/>
            <person name="Aley S.B."/>
            <person name="Adam R.D."/>
            <person name="Olsen G.J."/>
            <person name="Best A.A."/>
            <person name="Cande W.Z."/>
            <person name="Chen F."/>
            <person name="Cipriano M.J."/>
            <person name="Davids B.J."/>
            <person name="Dawson S.C."/>
            <person name="Elmendorf H.G."/>
            <person name="Hehl A.B."/>
            <person name="Holder M.E."/>
            <person name="Huse S.M."/>
            <person name="Kim U.U."/>
            <person name="Lasek-Nesselquist E."/>
            <person name="Manning G."/>
            <person name="Nigam A."/>
            <person name="Nixon J.E."/>
            <person name="Palm D."/>
            <person name="Passamaneck N.E."/>
            <person name="Prabhu A."/>
            <person name="Reich C.I."/>
            <person name="Reiner D.S."/>
            <person name="Samuelson J."/>
            <person name="Svard S.G."/>
            <person name="Sogin M.L."/>
        </authorList>
    </citation>
    <scope>NUCLEOTIDE SEQUENCE [LARGE SCALE GENOMIC DNA]</scope>
    <source>
        <strain evidence="1 2">WB C6</strain>
    </source>
</reference>
<dbReference type="InterPro" id="IPR020904">
    <property type="entry name" value="Sc_DH/Rdtase_CS"/>
</dbReference>
<dbReference type="AlphaFoldDB" id="D3KGN0"/>
<dbReference type="PROSITE" id="PS00061">
    <property type="entry name" value="ADH_SHORT"/>
    <property type="match status" value="1"/>
</dbReference>
<evidence type="ECO:0000313" key="1">
    <source>
        <dbReference type="EMBL" id="KAE8302322.1"/>
    </source>
</evidence>
<proteinExistence type="predicted"/>
<gene>
    <name evidence="1" type="ORF">GL50803_0010682</name>
</gene>
<dbReference type="FunFam" id="3.40.50.720:FF:001540">
    <property type="entry name" value="Uncharacterized protein"/>
    <property type="match status" value="1"/>
</dbReference>
<dbReference type="OMA" id="YCCYVAV"/>
<keyword evidence="2" id="KW-1185">Reference proteome</keyword>
<dbReference type="Gene3D" id="3.40.50.720">
    <property type="entry name" value="NAD(P)-binding Rossmann-like Domain"/>
    <property type="match status" value="1"/>
</dbReference>
<protein>
    <submittedName>
        <fullName evidence="1">Uncharacterized protein</fullName>
    </submittedName>
</protein>
<dbReference type="Proteomes" id="UP000001548">
    <property type="component" value="Unassembled WGS sequence"/>
</dbReference>
<dbReference type="EMBL" id="AACB03000004">
    <property type="protein sequence ID" value="KAE8302322.1"/>
    <property type="molecule type" value="Genomic_DNA"/>
</dbReference>
<comment type="caution">
    <text evidence="1">The sequence shown here is derived from an EMBL/GenBank/DDBJ whole genome shotgun (WGS) entry which is preliminary data.</text>
</comment>
<organism evidence="1 2">
    <name type="scientific">Giardia intestinalis (strain ATCC 50803 / WB clone C6)</name>
    <name type="common">Giardia lamblia</name>
    <dbReference type="NCBI Taxonomy" id="184922"/>
    <lineage>
        <taxon>Eukaryota</taxon>
        <taxon>Metamonada</taxon>
        <taxon>Diplomonadida</taxon>
        <taxon>Hexamitidae</taxon>
        <taxon>Giardiinae</taxon>
        <taxon>Giardia</taxon>
    </lineage>
</organism>
<dbReference type="InterPro" id="IPR036291">
    <property type="entry name" value="NAD(P)-bd_dom_sf"/>
</dbReference>
<evidence type="ECO:0000313" key="2">
    <source>
        <dbReference type="Proteomes" id="UP000001548"/>
    </source>
</evidence>